<dbReference type="VEuPathDB" id="FungiDB:ASPSYDRAFT_559791"/>
<sequence length="106" mass="11831">MPASSQSRLSRDKETAGGLFCSTQCVFPMSQPVSKGDSPVELSAKESTKSTGHSPILMPREYDMGKGIAPMSEVSQNARRELKMYEESFDSMRTWKRRTTLGNHEL</sequence>
<name>A0A1L9T003_9EURO</name>
<reference evidence="3" key="1">
    <citation type="journal article" date="2017" name="Genome Biol.">
        <title>Comparative genomics reveals high biological diversity and specific adaptations in the industrially and medically important fungal genus Aspergillus.</title>
        <authorList>
            <person name="de Vries R.P."/>
            <person name="Riley R."/>
            <person name="Wiebenga A."/>
            <person name="Aguilar-Osorio G."/>
            <person name="Amillis S."/>
            <person name="Uchima C.A."/>
            <person name="Anderluh G."/>
            <person name="Asadollahi M."/>
            <person name="Askin M."/>
            <person name="Barry K."/>
            <person name="Battaglia E."/>
            <person name="Bayram O."/>
            <person name="Benocci T."/>
            <person name="Braus-Stromeyer S.A."/>
            <person name="Caldana C."/>
            <person name="Canovas D."/>
            <person name="Cerqueira G.C."/>
            <person name="Chen F."/>
            <person name="Chen W."/>
            <person name="Choi C."/>
            <person name="Clum A."/>
            <person name="Dos Santos R.A."/>
            <person name="Damasio A.R."/>
            <person name="Diallinas G."/>
            <person name="Emri T."/>
            <person name="Fekete E."/>
            <person name="Flipphi M."/>
            <person name="Freyberg S."/>
            <person name="Gallo A."/>
            <person name="Gournas C."/>
            <person name="Habgood R."/>
            <person name="Hainaut M."/>
            <person name="Harispe M.L."/>
            <person name="Henrissat B."/>
            <person name="Hilden K.S."/>
            <person name="Hope R."/>
            <person name="Hossain A."/>
            <person name="Karabika E."/>
            <person name="Karaffa L."/>
            <person name="Karanyi Z."/>
            <person name="Krasevec N."/>
            <person name="Kuo A."/>
            <person name="Kusch H."/>
            <person name="LaButti K."/>
            <person name="Lagendijk E.L."/>
            <person name="Lapidus A."/>
            <person name="Levasseur A."/>
            <person name="Lindquist E."/>
            <person name="Lipzen A."/>
            <person name="Logrieco A.F."/>
            <person name="MacCabe A."/>
            <person name="Maekelae M.R."/>
            <person name="Malavazi I."/>
            <person name="Melin P."/>
            <person name="Meyer V."/>
            <person name="Mielnichuk N."/>
            <person name="Miskei M."/>
            <person name="Molnar A.P."/>
            <person name="Mule G."/>
            <person name="Ngan C.Y."/>
            <person name="Orejas M."/>
            <person name="Orosz E."/>
            <person name="Ouedraogo J.P."/>
            <person name="Overkamp K.M."/>
            <person name="Park H.-S."/>
            <person name="Perrone G."/>
            <person name="Piumi F."/>
            <person name="Punt P.J."/>
            <person name="Ram A.F."/>
            <person name="Ramon A."/>
            <person name="Rauscher S."/>
            <person name="Record E."/>
            <person name="Riano-Pachon D.M."/>
            <person name="Robert V."/>
            <person name="Roehrig J."/>
            <person name="Ruller R."/>
            <person name="Salamov A."/>
            <person name="Salih N.S."/>
            <person name="Samson R.A."/>
            <person name="Sandor E."/>
            <person name="Sanguinetti M."/>
            <person name="Schuetze T."/>
            <person name="Sepcic K."/>
            <person name="Shelest E."/>
            <person name="Sherlock G."/>
            <person name="Sophianopoulou V."/>
            <person name="Squina F.M."/>
            <person name="Sun H."/>
            <person name="Susca A."/>
            <person name="Todd R.B."/>
            <person name="Tsang A."/>
            <person name="Unkles S.E."/>
            <person name="van de Wiele N."/>
            <person name="van Rossen-Uffink D."/>
            <person name="Oliveira J.V."/>
            <person name="Vesth T.C."/>
            <person name="Visser J."/>
            <person name="Yu J.-H."/>
            <person name="Zhou M."/>
            <person name="Andersen M.R."/>
            <person name="Archer D.B."/>
            <person name="Baker S.E."/>
            <person name="Benoit I."/>
            <person name="Brakhage A.A."/>
            <person name="Braus G.H."/>
            <person name="Fischer R."/>
            <person name="Frisvad J.C."/>
            <person name="Goldman G.H."/>
            <person name="Houbraken J."/>
            <person name="Oakley B."/>
            <person name="Pocsi I."/>
            <person name="Scazzocchio C."/>
            <person name="Seiboth B."/>
            <person name="vanKuyk P.A."/>
            <person name="Wortman J."/>
            <person name="Dyer P.S."/>
            <person name="Grigoriev I.V."/>
        </authorList>
    </citation>
    <scope>NUCLEOTIDE SEQUENCE [LARGE SCALE GENOMIC DNA]</scope>
    <source>
        <strain evidence="3">CBS 593.65</strain>
    </source>
</reference>
<dbReference type="AlphaFoldDB" id="A0A1L9T003"/>
<evidence type="ECO:0000313" key="3">
    <source>
        <dbReference type="Proteomes" id="UP000184356"/>
    </source>
</evidence>
<evidence type="ECO:0000313" key="2">
    <source>
        <dbReference type="EMBL" id="OJJ52746.1"/>
    </source>
</evidence>
<feature type="region of interest" description="Disordered" evidence="1">
    <location>
        <begin position="31"/>
        <end position="62"/>
    </location>
</feature>
<evidence type="ECO:0000256" key="1">
    <source>
        <dbReference type="SAM" id="MobiDB-lite"/>
    </source>
</evidence>
<dbReference type="Proteomes" id="UP000184356">
    <property type="component" value="Unassembled WGS sequence"/>
</dbReference>
<dbReference type="GeneID" id="63765202"/>
<gene>
    <name evidence="2" type="ORF">ASPSYDRAFT_559791</name>
</gene>
<dbReference type="RefSeq" id="XP_040696552.1">
    <property type="nucleotide sequence ID" value="XM_040849129.1"/>
</dbReference>
<accession>A0A1L9T003</accession>
<organism evidence="2 3">
    <name type="scientific">Aspergillus sydowii CBS 593.65</name>
    <dbReference type="NCBI Taxonomy" id="1036612"/>
    <lineage>
        <taxon>Eukaryota</taxon>
        <taxon>Fungi</taxon>
        <taxon>Dikarya</taxon>
        <taxon>Ascomycota</taxon>
        <taxon>Pezizomycotina</taxon>
        <taxon>Eurotiomycetes</taxon>
        <taxon>Eurotiomycetidae</taxon>
        <taxon>Eurotiales</taxon>
        <taxon>Aspergillaceae</taxon>
        <taxon>Aspergillus</taxon>
        <taxon>Aspergillus subgen. Nidulantes</taxon>
    </lineage>
</organism>
<proteinExistence type="predicted"/>
<dbReference type="EMBL" id="KV878599">
    <property type="protein sequence ID" value="OJJ52746.1"/>
    <property type="molecule type" value="Genomic_DNA"/>
</dbReference>
<protein>
    <submittedName>
        <fullName evidence="2">Uncharacterized protein</fullName>
    </submittedName>
</protein>
<keyword evidence="3" id="KW-1185">Reference proteome</keyword>